<feature type="domain" description="Aminoglycoside phosphotransferase" evidence="6">
    <location>
        <begin position="89"/>
        <end position="291"/>
    </location>
</feature>
<reference evidence="7" key="1">
    <citation type="submission" date="2022-07" db="EMBL/GenBank/DDBJ databases">
        <title>Fungi with potential for degradation of polypropylene.</title>
        <authorList>
            <person name="Gostincar C."/>
        </authorList>
    </citation>
    <scope>NUCLEOTIDE SEQUENCE</scope>
    <source>
        <strain evidence="7">EXF-13308</strain>
    </source>
</reference>
<organism evidence="7 8">
    <name type="scientific">Pleurostoma richardsiae</name>
    <dbReference type="NCBI Taxonomy" id="41990"/>
    <lineage>
        <taxon>Eukaryota</taxon>
        <taxon>Fungi</taxon>
        <taxon>Dikarya</taxon>
        <taxon>Ascomycota</taxon>
        <taxon>Pezizomycotina</taxon>
        <taxon>Sordariomycetes</taxon>
        <taxon>Sordariomycetidae</taxon>
        <taxon>Calosphaeriales</taxon>
        <taxon>Pleurostomataceae</taxon>
        <taxon>Pleurostoma</taxon>
    </lineage>
</organism>
<dbReference type="Gene3D" id="3.90.1200.10">
    <property type="match status" value="1"/>
</dbReference>
<keyword evidence="5" id="KW-0067">ATP-binding</keyword>
<evidence type="ECO:0000313" key="8">
    <source>
        <dbReference type="Proteomes" id="UP001174694"/>
    </source>
</evidence>
<evidence type="ECO:0000256" key="3">
    <source>
        <dbReference type="ARBA" id="ARBA00022741"/>
    </source>
</evidence>
<dbReference type="EMBL" id="JANBVO010000051">
    <property type="protein sequence ID" value="KAJ9133285.1"/>
    <property type="molecule type" value="Genomic_DNA"/>
</dbReference>
<dbReference type="PANTHER" id="PTHR34273:SF2">
    <property type="entry name" value="METHYLTHIORIBOSE KINASE"/>
    <property type="match status" value="1"/>
</dbReference>
<accession>A0AA38VHK7</accession>
<gene>
    <name evidence="7" type="ORF">NKR23_g10824</name>
</gene>
<keyword evidence="2" id="KW-0808">Transferase</keyword>
<comment type="caution">
    <text evidence="7">The sequence shown here is derived from an EMBL/GenBank/DDBJ whole genome shotgun (WGS) entry which is preliminary data.</text>
</comment>
<dbReference type="GO" id="GO:0016301">
    <property type="term" value="F:kinase activity"/>
    <property type="evidence" value="ECO:0007669"/>
    <property type="project" value="UniProtKB-KW"/>
</dbReference>
<protein>
    <submittedName>
        <fullName evidence="7">Kinase-like domain-containing protein</fullName>
    </submittedName>
</protein>
<dbReference type="Gene3D" id="3.30.200.20">
    <property type="entry name" value="Phosphorylase Kinase, domain 1"/>
    <property type="match status" value="1"/>
</dbReference>
<keyword evidence="3" id="KW-0547">Nucleotide-binding</keyword>
<proteinExistence type="inferred from homology"/>
<evidence type="ECO:0000256" key="2">
    <source>
        <dbReference type="ARBA" id="ARBA00022679"/>
    </source>
</evidence>
<comment type="similarity">
    <text evidence="1">Belongs to the methylthioribose kinase family.</text>
</comment>
<dbReference type="Proteomes" id="UP001174694">
    <property type="component" value="Unassembled WGS sequence"/>
</dbReference>
<name>A0AA38VHK7_9PEZI</name>
<evidence type="ECO:0000259" key="6">
    <source>
        <dbReference type="Pfam" id="PF01636"/>
    </source>
</evidence>
<dbReference type="PANTHER" id="PTHR34273">
    <property type="entry name" value="METHYLTHIORIBOSE KINASE"/>
    <property type="match status" value="1"/>
</dbReference>
<keyword evidence="4 7" id="KW-0418">Kinase</keyword>
<evidence type="ECO:0000256" key="4">
    <source>
        <dbReference type="ARBA" id="ARBA00022777"/>
    </source>
</evidence>
<evidence type="ECO:0000256" key="5">
    <source>
        <dbReference type="ARBA" id="ARBA00022840"/>
    </source>
</evidence>
<dbReference type="InterPro" id="IPR011009">
    <property type="entry name" value="Kinase-like_dom_sf"/>
</dbReference>
<dbReference type="Pfam" id="PF01636">
    <property type="entry name" value="APH"/>
    <property type="match status" value="1"/>
</dbReference>
<dbReference type="InterPro" id="IPR002575">
    <property type="entry name" value="Aminoglycoside_PTrfase"/>
</dbReference>
<dbReference type="AlphaFoldDB" id="A0AA38VHK7"/>
<sequence>MAKNEQIAKEQVATQVSRHLSQTRYACSSLTRVSGGSVNFVFRGVLVHPLLGAMGAIAARTIIVKHSAASLASNRDFLLDVSRCSHEEAMLDALGSFSPANVSVKTPRLYLFDGEMKTQVLEDVPNAVDLTSILTSPEDSRLLAHPIATFIGRKLGSWLRAFHAWSSAPEQAALRADIAQNEPMRKLKYQITYNAFVEVLENFPEILERDKATLQDVKYMAMEEFKQLAEFDMGENCGIIHGDFWAGNVLVTSATALEKQQSEDAQQLFVIDWEFAQFGHRAYDLGQMIGDLYERKHFKDVECSIWAIQGFVEGYGGVSDEMAYRIAIHAGVHLICWYIRRAPAAPLKGTPERIIAAMEIGMDFIVRGWKKDKVWFENSVLAPLFISS</sequence>
<evidence type="ECO:0000256" key="1">
    <source>
        <dbReference type="ARBA" id="ARBA00010165"/>
    </source>
</evidence>
<dbReference type="GO" id="GO:0005524">
    <property type="term" value="F:ATP binding"/>
    <property type="evidence" value="ECO:0007669"/>
    <property type="project" value="UniProtKB-KW"/>
</dbReference>
<dbReference type="SUPFAM" id="SSF56112">
    <property type="entry name" value="Protein kinase-like (PK-like)"/>
    <property type="match status" value="1"/>
</dbReference>
<keyword evidence="8" id="KW-1185">Reference proteome</keyword>
<evidence type="ECO:0000313" key="7">
    <source>
        <dbReference type="EMBL" id="KAJ9133285.1"/>
    </source>
</evidence>